<keyword evidence="2" id="KW-1185">Reference proteome</keyword>
<name>A0A1X1XPA3_9MYCO</name>
<gene>
    <name evidence="1" type="ORF">AWC14_10425</name>
</gene>
<protein>
    <submittedName>
        <fullName evidence="1">Uncharacterized protein</fullName>
    </submittedName>
</protein>
<accession>A0A1X1XPA3</accession>
<sequence length="96" mass="11093">MEIDFGMALDFVDIDGRAYQLRFRRNDYSSDYGQLIAVVDDRRRPDHGHTIPISRPDVLFQDVDSAINGWQSWAQTSEHTADLDLIRRRITDANLA</sequence>
<comment type="caution">
    <text evidence="1">The sequence shown here is derived from an EMBL/GenBank/DDBJ whole genome shotgun (WGS) entry which is preliminary data.</text>
</comment>
<proteinExistence type="predicted"/>
<organism evidence="1 2">
    <name type="scientific">Mycobacterium kyorinense</name>
    <dbReference type="NCBI Taxonomy" id="487514"/>
    <lineage>
        <taxon>Bacteria</taxon>
        <taxon>Bacillati</taxon>
        <taxon>Actinomycetota</taxon>
        <taxon>Actinomycetes</taxon>
        <taxon>Mycobacteriales</taxon>
        <taxon>Mycobacteriaceae</taxon>
        <taxon>Mycobacterium</taxon>
    </lineage>
</organism>
<reference evidence="1 2" key="1">
    <citation type="submission" date="2016-01" db="EMBL/GenBank/DDBJ databases">
        <title>The new phylogeny of the genus Mycobacterium.</title>
        <authorList>
            <person name="Tarcisio F."/>
            <person name="Conor M."/>
            <person name="Antonella G."/>
            <person name="Elisabetta G."/>
            <person name="Giulia F.S."/>
            <person name="Sara T."/>
            <person name="Anna F."/>
            <person name="Clotilde B."/>
            <person name="Roberto B."/>
            <person name="Veronica D.S."/>
            <person name="Fabio R."/>
            <person name="Monica P."/>
            <person name="Olivier J."/>
            <person name="Enrico T."/>
            <person name="Nicola S."/>
        </authorList>
    </citation>
    <scope>NUCLEOTIDE SEQUENCE [LARGE SCALE GENOMIC DNA]</scope>
    <source>
        <strain evidence="1 2">DSM 45166</strain>
    </source>
</reference>
<evidence type="ECO:0000313" key="2">
    <source>
        <dbReference type="Proteomes" id="UP000193487"/>
    </source>
</evidence>
<dbReference type="RefSeq" id="WP_083071646.1">
    <property type="nucleotide sequence ID" value="NZ_LQPE01000146.1"/>
</dbReference>
<evidence type="ECO:0000313" key="1">
    <source>
        <dbReference type="EMBL" id="ORW00559.1"/>
    </source>
</evidence>
<dbReference type="EMBL" id="LQPE01000146">
    <property type="protein sequence ID" value="ORW00559.1"/>
    <property type="molecule type" value="Genomic_DNA"/>
</dbReference>
<dbReference type="OrthoDB" id="4623781at2"/>
<dbReference type="AlphaFoldDB" id="A0A1X1XPA3"/>
<dbReference type="Proteomes" id="UP000193487">
    <property type="component" value="Unassembled WGS sequence"/>
</dbReference>